<evidence type="ECO:0000256" key="2">
    <source>
        <dbReference type="SAM" id="SignalP"/>
    </source>
</evidence>
<organism evidence="3 4">
    <name type="scientific">Candidatus Raymondbacteria bacterium RIFOXYD12_FULL_49_13</name>
    <dbReference type="NCBI Taxonomy" id="1817890"/>
    <lineage>
        <taxon>Bacteria</taxon>
        <taxon>Raymondiibacteriota</taxon>
    </lineage>
</organism>
<name>A0A1F7F5P1_UNCRA</name>
<dbReference type="AlphaFoldDB" id="A0A1F7F5P1"/>
<keyword evidence="2" id="KW-0732">Signal</keyword>
<comment type="caution">
    <text evidence="3">The sequence shown here is derived from an EMBL/GenBank/DDBJ whole genome shotgun (WGS) entry which is preliminary data.</text>
</comment>
<dbReference type="Proteomes" id="UP000179243">
    <property type="component" value="Unassembled WGS sequence"/>
</dbReference>
<gene>
    <name evidence="3" type="ORF">A2519_17685</name>
</gene>
<feature type="chain" id="PRO_5009528420" description="Right handed beta helix domain-containing protein" evidence="2">
    <location>
        <begin position="17"/>
        <end position="235"/>
    </location>
</feature>
<proteinExistence type="predicted"/>
<evidence type="ECO:0000313" key="3">
    <source>
        <dbReference type="EMBL" id="OGK01961.1"/>
    </source>
</evidence>
<keyword evidence="1" id="KW-0812">Transmembrane</keyword>
<keyword evidence="1" id="KW-1133">Transmembrane helix</keyword>
<evidence type="ECO:0000313" key="4">
    <source>
        <dbReference type="Proteomes" id="UP000179243"/>
    </source>
</evidence>
<accession>A0A1F7F5P1</accession>
<feature type="transmembrane region" description="Helical" evidence="1">
    <location>
        <begin position="190"/>
        <end position="211"/>
    </location>
</feature>
<dbReference type="EMBL" id="MFYX01000115">
    <property type="protein sequence ID" value="OGK01961.1"/>
    <property type="molecule type" value="Genomic_DNA"/>
</dbReference>
<evidence type="ECO:0000256" key="1">
    <source>
        <dbReference type="SAM" id="Phobius"/>
    </source>
</evidence>
<protein>
    <recommendedName>
        <fullName evidence="5">Right handed beta helix domain-containing protein</fullName>
    </recommendedName>
</protein>
<evidence type="ECO:0008006" key="5">
    <source>
        <dbReference type="Google" id="ProtNLM"/>
    </source>
</evidence>
<keyword evidence="1" id="KW-0472">Membrane</keyword>
<sequence>MKKALFLVLASASLLAAGENTLGGEQTGVLGPGAYVAADDIVVPENSSLVIRAGTVVLFDGFYSLVVKGTLLVEGSQQNRVVFTSVKDANYGGAGAAALDWNHIVFESQARGCVLANASIFYGTDGIAALSADCDIDNVFLGNNGVNRISVKGRQLEPDATGVFAFSGRAPAALPAPIAPAPQPAKKKSMLPMVIAGSVVVAAVAAVYWFVYRAPSDSDGPLVIPDPPAPSGNTP</sequence>
<reference evidence="3 4" key="1">
    <citation type="journal article" date="2016" name="Nat. Commun.">
        <title>Thousands of microbial genomes shed light on interconnected biogeochemical processes in an aquifer system.</title>
        <authorList>
            <person name="Anantharaman K."/>
            <person name="Brown C.T."/>
            <person name="Hug L.A."/>
            <person name="Sharon I."/>
            <person name="Castelle C.J."/>
            <person name="Probst A.J."/>
            <person name="Thomas B.C."/>
            <person name="Singh A."/>
            <person name="Wilkins M.J."/>
            <person name="Karaoz U."/>
            <person name="Brodie E.L."/>
            <person name="Williams K.H."/>
            <person name="Hubbard S.S."/>
            <person name="Banfield J.F."/>
        </authorList>
    </citation>
    <scope>NUCLEOTIDE SEQUENCE [LARGE SCALE GENOMIC DNA]</scope>
</reference>
<feature type="signal peptide" evidence="2">
    <location>
        <begin position="1"/>
        <end position="16"/>
    </location>
</feature>